<dbReference type="GO" id="GO:0006457">
    <property type="term" value="P:protein folding"/>
    <property type="evidence" value="ECO:0007669"/>
    <property type="project" value="InterPro"/>
</dbReference>
<dbReference type="Gene3D" id="3.10.50.40">
    <property type="match status" value="1"/>
</dbReference>
<dbReference type="SUPFAM" id="SSF54534">
    <property type="entry name" value="FKBP-like"/>
    <property type="match status" value="1"/>
</dbReference>
<dbReference type="InterPro" id="IPR008880">
    <property type="entry name" value="Trigger_fac_C"/>
</dbReference>
<protein>
    <submittedName>
        <fullName evidence="4">Putative trigger factor</fullName>
    </submittedName>
</protein>
<dbReference type="InterPro" id="IPR027304">
    <property type="entry name" value="Trigger_fact/SurA_dom_sf"/>
</dbReference>
<evidence type="ECO:0000256" key="2">
    <source>
        <dbReference type="ARBA" id="ARBA00023235"/>
    </source>
</evidence>
<evidence type="ECO:0000259" key="3">
    <source>
        <dbReference type="Pfam" id="PF05698"/>
    </source>
</evidence>
<name>Q8RPJ3_DESHA</name>
<dbReference type="AlphaFoldDB" id="Q8RPJ3"/>
<evidence type="ECO:0000313" key="4">
    <source>
        <dbReference type="EMBL" id="AAL87759.1"/>
    </source>
</evidence>
<keyword evidence="1" id="KW-0697">Rotamase</keyword>
<feature type="domain" description="Trigger factor C-terminal" evidence="3">
    <location>
        <begin position="156"/>
        <end position="276"/>
    </location>
</feature>
<accession>Q8RPJ3</accession>
<keyword evidence="2" id="KW-0413">Isomerase</keyword>
<organism evidence="4">
    <name type="scientific">Desulfitobacterium hafniense</name>
    <name type="common">Desulfitobacterium frappieri</name>
    <dbReference type="NCBI Taxonomy" id="49338"/>
    <lineage>
        <taxon>Bacteria</taxon>
        <taxon>Bacillati</taxon>
        <taxon>Bacillota</taxon>
        <taxon>Clostridia</taxon>
        <taxon>Eubacteriales</taxon>
        <taxon>Desulfitobacteriaceae</taxon>
        <taxon>Desulfitobacterium</taxon>
    </lineage>
</organism>
<dbReference type="InterPro" id="IPR046357">
    <property type="entry name" value="PPIase_dom_sf"/>
</dbReference>
<dbReference type="Pfam" id="PF05698">
    <property type="entry name" value="Trigger_C"/>
    <property type="match status" value="1"/>
</dbReference>
<sequence>MNFAMHKFLMGPYKELNLKPLPEFTEDDLNRAVIESTLKLLNEWSKKNKPAEFGDEVIITLNPVCDGIFVPELANSNFKYTVGDPSMLEQFKQVIHCKAGDPFKMDILFPESAPLQRIRGKTVTFDAEVLEVINHSRQLEFSDEIAKQIDPRVSGMEELKNNLRSIITANWSQVIAENKLELIFETILAQSEYEFDEEEFQKAYADTLAETRQRMISSENLTMMSSLLSEDDEYFYEDCRLLTQKTILRQLVLDEIARLEAIGVTPDEIQEEKKRHTPFPDEEAIGQHLIEKKVARLLLEWNYKNGQTPGSFSIH</sequence>
<evidence type="ECO:0000256" key="1">
    <source>
        <dbReference type="ARBA" id="ARBA00023110"/>
    </source>
</evidence>
<proteinExistence type="predicted"/>
<dbReference type="EMBL" id="AF403182">
    <property type="protein sequence ID" value="AAL87759.1"/>
    <property type="molecule type" value="Genomic_DNA"/>
</dbReference>
<dbReference type="InterPro" id="IPR037041">
    <property type="entry name" value="Trigger_fac_C_sf"/>
</dbReference>
<dbReference type="SUPFAM" id="SSF109998">
    <property type="entry name" value="Triger factor/SurA peptide-binding domain-like"/>
    <property type="match status" value="1"/>
</dbReference>
<dbReference type="Gene3D" id="1.10.3120.10">
    <property type="entry name" value="Trigger factor, C-terminal domain"/>
    <property type="match status" value="1"/>
</dbReference>
<reference evidence="4" key="1">
    <citation type="submission" date="2001-07" db="EMBL/GenBank/DDBJ databases">
        <title>Sequence and transcriptional analysis of reductive dehalogenase genes of Desulfitobacterium.</title>
        <authorList>
            <person name="Davis J.K."/>
            <person name="Tiedje J.M."/>
        </authorList>
    </citation>
    <scope>NUCLEOTIDE SEQUENCE</scope>
    <source>
        <strain evidence="4">DCB-2</strain>
    </source>
</reference>
<dbReference type="GO" id="GO:0015031">
    <property type="term" value="P:protein transport"/>
    <property type="evidence" value="ECO:0007669"/>
    <property type="project" value="InterPro"/>
</dbReference>
<dbReference type="GO" id="GO:0003755">
    <property type="term" value="F:peptidyl-prolyl cis-trans isomerase activity"/>
    <property type="evidence" value="ECO:0007669"/>
    <property type="project" value="UniProtKB-KW"/>
</dbReference>